<evidence type="ECO:0000256" key="3">
    <source>
        <dbReference type="ARBA" id="ARBA00022832"/>
    </source>
</evidence>
<evidence type="ECO:0000313" key="12">
    <source>
        <dbReference type="EMBL" id="SHH58424.1"/>
    </source>
</evidence>
<accession>A0A1M5U639</accession>
<dbReference type="PANTHER" id="PTHR43981:SF2">
    <property type="entry name" value="ENOYL-[ACYL-CARRIER-PROTEIN] REDUCTASE, MITOCHONDRIAL"/>
    <property type="match status" value="1"/>
</dbReference>
<reference evidence="12 13" key="1">
    <citation type="submission" date="2016-11" db="EMBL/GenBank/DDBJ databases">
        <authorList>
            <person name="Jaros S."/>
            <person name="Januszkiewicz K."/>
            <person name="Wedrychowicz H."/>
        </authorList>
    </citation>
    <scope>NUCLEOTIDE SEQUENCE [LARGE SCALE GENOMIC DNA]</scope>
    <source>
        <strain evidence="12 13">GAS242</strain>
    </source>
</reference>
<dbReference type="RefSeq" id="WP_079571504.1">
    <property type="nucleotide sequence ID" value="NZ_LT670818.1"/>
</dbReference>
<dbReference type="SMART" id="SM00829">
    <property type="entry name" value="PKS_ER"/>
    <property type="match status" value="1"/>
</dbReference>
<dbReference type="GO" id="GO:0141148">
    <property type="term" value="F:enoyl-[acyl-carrier-protein] reductase (NADPH) activity"/>
    <property type="evidence" value="ECO:0007669"/>
    <property type="project" value="UniProtKB-EC"/>
</dbReference>
<dbReference type="Gene3D" id="3.40.50.720">
    <property type="entry name" value="NAD(P)-binding Rossmann-like Domain"/>
    <property type="match status" value="1"/>
</dbReference>
<evidence type="ECO:0000256" key="4">
    <source>
        <dbReference type="ARBA" id="ARBA00022857"/>
    </source>
</evidence>
<evidence type="ECO:0000256" key="8">
    <source>
        <dbReference type="ARBA" id="ARBA00023160"/>
    </source>
</evidence>
<dbReference type="InterPro" id="IPR013154">
    <property type="entry name" value="ADH-like_N"/>
</dbReference>
<keyword evidence="4" id="KW-0521">NADP</keyword>
<keyword evidence="8" id="KW-0275">Fatty acid biosynthesis</keyword>
<evidence type="ECO:0000256" key="5">
    <source>
        <dbReference type="ARBA" id="ARBA00022946"/>
    </source>
</evidence>
<dbReference type="EMBL" id="LT670818">
    <property type="protein sequence ID" value="SHH58424.1"/>
    <property type="molecule type" value="Genomic_DNA"/>
</dbReference>
<dbReference type="InterPro" id="IPR020843">
    <property type="entry name" value="ER"/>
</dbReference>
<evidence type="ECO:0000256" key="6">
    <source>
        <dbReference type="ARBA" id="ARBA00023002"/>
    </source>
</evidence>
<keyword evidence="7" id="KW-0443">Lipid metabolism</keyword>
<evidence type="ECO:0000256" key="9">
    <source>
        <dbReference type="ARBA" id="ARBA00038963"/>
    </source>
</evidence>
<dbReference type="InterPro" id="IPR011032">
    <property type="entry name" value="GroES-like_sf"/>
</dbReference>
<name>A0A1M5U639_9BRAD</name>
<evidence type="ECO:0000259" key="11">
    <source>
        <dbReference type="SMART" id="SM00829"/>
    </source>
</evidence>
<evidence type="ECO:0000256" key="2">
    <source>
        <dbReference type="ARBA" id="ARBA00022516"/>
    </source>
</evidence>
<comment type="similarity">
    <text evidence="1">Belongs to the zinc-containing alcohol dehydrogenase family. Quinone oxidoreductase subfamily.</text>
</comment>
<dbReference type="SUPFAM" id="SSF51735">
    <property type="entry name" value="NAD(P)-binding Rossmann-fold domains"/>
    <property type="match status" value="1"/>
</dbReference>
<comment type="catalytic activity">
    <reaction evidence="10">
        <text>a 2,3-saturated acyl-[ACP] + NADP(+) = a (2E)-enoyl-[ACP] + NADPH + H(+)</text>
        <dbReference type="Rhea" id="RHEA:22564"/>
        <dbReference type="Rhea" id="RHEA-COMP:9925"/>
        <dbReference type="Rhea" id="RHEA-COMP:9926"/>
        <dbReference type="ChEBI" id="CHEBI:15378"/>
        <dbReference type="ChEBI" id="CHEBI:57783"/>
        <dbReference type="ChEBI" id="CHEBI:58349"/>
        <dbReference type="ChEBI" id="CHEBI:78784"/>
        <dbReference type="ChEBI" id="CHEBI:78785"/>
        <dbReference type="EC" id="1.3.1.104"/>
    </reaction>
</comment>
<evidence type="ECO:0000256" key="10">
    <source>
        <dbReference type="ARBA" id="ARBA00048843"/>
    </source>
</evidence>
<dbReference type="AlphaFoldDB" id="A0A1M5U639"/>
<dbReference type="InterPro" id="IPR036291">
    <property type="entry name" value="NAD(P)-bd_dom_sf"/>
</dbReference>
<dbReference type="Proteomes" id="UP000190675">
    <property type="component" value="Chromosome I"/>
</dbReference>
<dbReference type="GO" id="GO:0006633">
    <property type="term" value="P:fatty acid biosynthetic process"/>
    <property type="evidence" value="ECO:0007669"/>
    <property type="project" value="UniProtKB-KW"/>
</dbReference>
<dbReference type="Pfam" id="PF08240">
    <property type="entry name" value="ADH_N"/>
    <property type="match status" value="1"/>
</dbReference>
<dbReference type="EC" id="1.3.1.104" evidence="9"/>
<dbReference type="OrthoDB" id="9788224at2"/>
<dbReference type="InterPro" id="IPR051034">
    <property type="entry name" value="Mito_Enoyl-ACP_Reductase"/>
</dbReference>
<dbReference type="PANTHER" id="PTHR43981">
    <property type="entry name" value="ENOYL-[ACYL-CARRIER-PROTEIN] REDUCTASE, MITOCHONDRIAL"/>
    <property type="match status" value="1"/>
</dbReference>
<keyword evidence="3" id="KW-0276">Fatty acid metabolism</keyword>
<dbReference type="SUPFAM" id="SSF50129">
    <property type="entry name" value="GroES-like"/>
    <property type="match status" value="1"/>
</dbReference>
<organism evidence="12 13">
    <name type="scientific">Bradyrhizobium erythrophlei</name>
    <dbReference type="NCBI Taxonomy" id="1437360"/>
    <lineage>
        <taxon>Bacteria</taxon>
        <taxon>Pseudomonadati</taxon>
        <taxon>Pseudomonadota</taxon>
        <taxon>Alphaproteobacteria</taxon>
        <taxon>Hyphomicrobiales</taxon>
        <taxon>Nitrobacteraceae</taxon>
        <taxon>Bradyrhizobium</taxon>
    </lineage>
</organism>
<keyword evidence="2" id="KW-0444">Lipid biosynthesis</keyword>
<dbReference type="Gene3D" id="3.90.180.10">
    <property type="entry name" value="Medium-chain alcohol dehydrogenases, catalytic domain"/>
    <property type="match status" value="1"/>
</dbReference>
<keyword evidence="5" id="KW-0809">Transit peptide</keyword>
<feature type="domain" description="Enoyl reductase (ER)" evidence="11">
    <location>
        <begin position="11"/>
        <end position="316"/>
    </location>
</feature>
<dbReference type="CDD" id="cd05282">
    <property type="entry name" value="ETR_like"/>
    <property type="match status" value="1"/>
</dbReference>
<dbReference type="InterPro" id="IPR013149">
    <property type="entry name" value="ADH-like_C"/>
</dbReference>
<keyword evidence="6" id="KW-0560">Oxidoreductase</keyword>
<proteinExistence type="inferred from homology"/>
<evidence type="ECO:0000256" key="7">
    <source>
        <dbReference type="ARBA" id="ARBA00023098"/>
    </source>
</evidence>
<evidence type="ECO:0000313" key="13">
    <source>
        <dbReference type="Proteomes" id="UP000190675"/>
    </source>
</evidence>
<protein>
    <recommendedName>
        <fullName evidence="9">enoyl-[acyl-carrier-protein] reductase</fullName>
        <ecNumber evidence="9">1.3.1.104</ecNumber>
    </recommendedName>
</protein>
<evidence type="ECO:0000256" key="1">
    <source>
        <dbReference type="ARBA" id="ARBA00010371"/>
    </source>
</evidence>
<gene>
    <name evidence="12" type="ORF">SAMN05444169_8195</name>
</gene>
<dbReference type="Pfam" id="PF00107">
    <property type="entry name" value="ADH_zinc_N"/>
    <property type="match status" value="1"/>
</dbReference>
<sequence>MRALQISAYGDPLKVLELVDVPEPGVPGAGEVLIDVELAPLNKHDLLFIRGFFGGPPTPTVVGNEGFGRVAAVGPGVANVKVGEHVLAPVFGLTWRERLIAPAEGLFPLPDGDRLQFAQLGSNPPTAALILSEYTDLKPGDWVVQNGGNSGVGRSLIAIAKLRGIRTISLVRRRELIDELKGAGSDLVLVDEPAAVEEAARVIGKGSVRLAVDTVGGDATATLIQMLSDRGVLVTYSAASGQPLAINALLLIGKHLTVKGFFLGDFDHMSKILPAQIEAAPLVAAGALRVPVAAVYPMSKIKEAVAHLLKGGKILIDVASASNG</sequence>